<keyword evidence="3" id="KW-0858">Xylan degradation</keyword>
<dbReference type="InterPro" id="IPR017853">
    <property type="entry name" value="GH"/>
</dbReference>
<dbReference type="PANTHER" id="PTHR31490:SF76">
    <property type="entry name" value="ENDO-1,4-BETA-XYLANASE C"/>
    <property type="match status" value="1"/>
</dbReference>
<comment type="catalytic activity">
    <reaction evidence="1 8">
        <text>Endohydrolysis of (1-&gt;4)-beta-D-xylosidic linkages in xylans.</text>
        <dbReference type="EC" id="3.2.1.8"/>
    </reaction>
</comment>
<sequence>MYSTSLLSLLAVPLTALAFPTTSLSTRQELESLHDKYVAAGKQYFGTIADEALLADEQNVGIIQQVFGQLTAENSMKWESIQPTLGGFNFAQPDVLVDFATANNMLIRGHTLIWHSQLPQYVSDITDAAELTEVIETHISEIMGRYVGKIFQWDVVNEIFNEDGSFRDSVFFNVLGEDFVRIAFEAAKAADPDAKLYINDFNLDSADNAKVQAMVTNVNKWVAEGVPIDGIGSQAHIAAGQGSAIPDAIKALAAADVAEVAITELDIADAPAEDYQQSVDACTQEPKCVGVTVWGVRDNDSWRPGTNPLLFDATGQPKEAYNTLVSNL</sequence>
<dbReference type="GO" id="GO:0045493">
    <property type="term" value="P:xylan catabolic process"/>
    <property type="evidence" value="ECO:0007669"/>
    <property type="project" value="UniProtKB-KW"/>
</dbReference>
<dbReference type="InterPro" id="IPR001000">
    <property type="entry name" value="GH10_dom"/>
</dbReference>
<evidence type="ECO:0000256" key="5">
    <source>
        <dbReference type="ARBA" id="ARBA00023277"/>
    </source>
</evidence>
<evidence type="ECO:0000256" key="3">
    <source>
        <dbReference type="ARBA" id="ARBA00022651"/>
    </source>
</evidence>
<name>A0A2B7XNJ8_POLH7</name>
<evidence type="ECO:0000256" key="8">
    <source>
        <dbReference type="RuleBase" id="RU361174"/>
    </source>
</evidence>
<dbReference type="InterPro" id="IPR044846">
    <property type="entry name" value="GH10"/>
</dbReference>
<keyword evidence="6 8" id="KW-0326">Glycosidase</keyword>
<evidence type="ECO:0000256" key="6">
    <source>
        <dbReference type="ARBA" id="ARBA00023295"/>
    </source>
</evidence>
<dbReference type="Pfam" id="PF00331">
    <property type="entry name" value="Glyco_hydro_10"/>
    <property type="match status" value="1"/>
</dbReference>
<evidence type="ECO:0000259" key="10">
    <source>
        <dbReference type="PROSITE" id="PS51760"/>
    </source>
</evidence>
<keyword evidence="4 8" id="KW-0378">Hydrolase</keyword>
<keyword evidence="7 8" id="KW-0624">Polysaccharide degradation</keyword>
<dbReference type="EC" id="3.2.1.8" evidence="8"/>
<proteinExistence type="inferred from homology"/>
<protein>
    <recommendedName>
        <fullName evidence="8">Beta-xylanase</fullName>
        <ecNumber evidence="8">3.2.1.8</ecNumber>
    </recommendedName>
</protein>
<feature type="domain" description="GH10" evidence="10">
    <location>
        <begin position="48"/>
        <end position="327"/>
    </location>
</feature>
<dbReference type="STRING" id="1447883.A0A2B7XNJ8"/>
<feature type="chain" id="PRO_5012428375" description="Beta-xylanase" evidence="9">
    <location>
        <begin position="19"/>
        <end position="328"/>
    </location>
</feature>
<dbReference type="SMART" id="SM00633">
    <property type="entry name" value="Glyco_10"/>
    <property type="match status" value="1"/>
</dbReference>
<dbReference type="PRINTS" id="PR00134">
    <property type="entry name" value="GLHYDRLASE10"/>
</dbReference>
<gene>
    <name evidence="11" type="ORF">AJ80_07495</name>
</gene>
<dbReference type="PANTHER" id="PTHR31490">
    <property type="entry name" value="GLYCOSYL HYDROLASE"/>
    <property type="match status" value="1"/>
</dbReference>
<organism evidence="11 12">
    <name type="scientific">Polytolypa hystricis (strain UAMH7299)</name>
    <dbReference type="NCBI Taxonomy" id="1447883"/>
    <lineage>
        <taxon>Eukaryota</taxon>
        <taxon>Fungi</taxon>
        <taxon>Dikarya</taxon>
        <taxon>Ascomycota</taxon>
        <taxon>Pezizomycotina</taxon>
        <taxon>Eurotiomycetes</taxon>
        <taxon>Eurotiomycetidae</taxon>
        <taxon>Onygenales</taxon>
        <taxon>Onygenales incertae sedis</taxon>
        <taxon>Polytolypa</taxon>
    </lineage>
</organism>
<dbReference type="AlphaFoldDB" id="A0A2B7XNJ8"/>
<dbReference type="GO" id="GO:0031176">
    <property type="term" value="F:endo-1,4-beta-xylanase activity"/>
    <property type="evidence" value="ECO:0007669"/>
    <property type="project" value="UniProtKB-EC"/>
</dbReference>
<evidence type="ECO:0000256" key="1">
    <source>
        <dbReference type="ARBA" id="ARBA00000681"/>
    </source>
</evidence>
<dbReference type="SUPFAM" id="SSF51445">
    <property type="entry name" value="(Trans)glycosidases"/>
    <property type="match status" value="1"/>
</dbReference>
<feature type="signal peptide" evidence="9">
    <location>
        <begin position="1"/>
        <end position="18"/>
    </location>
</feature>
<keyword evidence="9" id="KW-0732">Signal</keyword>
<keyword evidence="5 8" id="KW-0119">Carbohydrate metabolism</keyword>
<keyword evidence="12" id="KW-1185">Reference proteome</keyword>
<evidence type="ECO:0000256" key="4">
    <source>
        <dbReference type="ARBA" id="ARBA00022801"/>
    </source>
</evidence>
<dbReference type="PROSITE" id="PS51760">
    <property type="entry name" value="GH10_2"/>
    <property type="match status" value="1"/>
</dbReference>
<evidence type="ECO:0000313" key="11">
    <source>
        <dbReference type="EMBL" id="PGH10549.1"/>
    </source>
</evidence>
<dbReference type="Proteomes" id="UP000224634">
    <property type="component" value="Unassembled WGS sequence"/>
</dbReference>
<comment type="similarity">
    <text evidence="2 8">Belongs to the glycosyl hydrolase 10 (cellulase F) family.</text>
</comment>
<accession>A0A2B7XNJ8</accession>
<evidence type="ECO:0000313" key="12">
    <source>
        <dbReference type="Proteomes" id="UP000224634"/>
    </source>
</evidence>
<reference evidence="11 12" key="1">
    <citation type="submission" date="2017-10" db="EMBL/GenBank/DDBJ databases">
        <title>Comparative genomics in systemic dimorphic fungi from Ajellomycetaceae.</title>
        <authorList>
            <person name="Munoz J.F."/>
            <person name="Mcewen J.G."/>
            <person name="Clay O.K."/>
            <person name="Cuomo C.A."/>
        </authorList>
    </citation>
    <scope>NUCLEOTIDE SEQUENCE [LARGE SCALE GENOMIC DNA]</scope>
    <source>
        <strain evidence="11 12">UAMH7299</strain>
    </source>
</reference>
<dbReference type="OrthoDB" id="3055998at2759"/>
<evidence type="ECO:0000256" key="7">
    <source>
        <dbReference type="ARBA" id="ARBA00023326"/>
    </source>
</evidence>
<dbReference type="EMBL" id="PDNA01000145">
    <property type="protein sequence ID" value="PGH10549.1"/>
    <property type="molecule type" value="Genomic_DNA"/>
</dbReference>
<dbReference type="Gene3D" id="3.20.20.80">
    <property type="entry name" value="Glycosidases"/>
    <property type="match status" value="1"/>
</dbReference>
<evidence type="ECO:0000256" key="2">
    <source>
        <dbReference type="ARBA" id="ARBA00007495"/>
    </source>
</evidence>
<comment type="caution">
    <text evidence="11">The sequence shown here is derived from an EMBL/GenBank/DDBJ whole genome shotgun (WGS) entry which is preliminary data.</text>
</comment>
<evidence type="ECO:0000256" key="9">
    <source>
        <dbReference type="SAM" id="SignalP"/>
    </source>
</evidence>